<name>A0A842HEX5_9BACT</name>
<comment type="caution">
    <text evidence="2">The sequence shown here is derived from an EMBL/GenBank/DDBJ whole genome shotgun (WGS) entry which is preliminary data.</text>
</comment>
<evidence type="ECO:0000313" key="2">
    <source>
        <dbReference type="EMBL" id="MBC2594809.1"/>
    </source>
</evidence>
<reference evidence="2 3" key="1">
    <citation type="submission" date="2020-07" db="EMBL/GenBank/DDBJ databases">
        <authorList>
            <person name="Feng X."/>
        </authorList>
    </citation>
    <scope>NUCLEOTIDE SEQUENCE [LARGE SCALE GENOMIC DNA]</scope>
    <source>
        <strain evidence="2 3">JCM31066</strain>
    </source>
</reference>
<dbReference type="PANTHER" id="PTHR33490:SF1">
    <property type="entry name" value="SLL1233 PROTEIN"/>
    <property type="match status" value="1"/>
</dbReference>
<dbReference type="SUPFAM" id="SSF54001">
    <property type="entry name" value="Cysteine proteinases"/>
    <property type="match status" value="1"/>
</dbReference>
<proteinExistence type="predicted"/>
<organism evidence="2 3">
    <name type="scientific">Ruficoccus amylovorans</name>
    <dbReference type="NCBI Taxonomy" id="1804625"/>
    <lineage>
        <taxon>Bacteria</taxon>
        <taxon>Pseudomonadati</taxon>
        <taxon>Verrucomicrobiota</taxon>
        <taxon>Opitutia</taxon>
        <taxon>Puniceicoccales</taxon>
        <taxon>Cerasicoccaceae</taxon>
        <taxon>Ruficoccus</taxon>
    </lineage>
</organism>
<feature type="domain" description="Transglutaminase-like" evidence="1">
    <location>
        <begin position="176"/>
        <end position="248"/>
    </location>
</feature>
<dbReference type="Gene3D" id="3.10.620.30">
    <property type="match status" value="1"/>
</dbReference>
<dbReference type="SMART" id="SM00460">
    <property type="entry name" value="TGc"/>
    <property type="match status" value="1"/>
</dbReference>
<gene>
    <name evidence="2" type="ORF">H5P28_11110</name>
</gene>
<dbReference type="Pfam" id="PF08379">
    <property type="entry name" value="Bact_transglu_N"/>
    <property type="match status" value="1"/>
</dbReference>
<dbReference type="EMBL" id="JACHVB010000034">
    <property type="protein sequence ID" value="MBC2594809.1"/>
    <property type="molecule type" value="Genomic_DNA"/>
</dbReference>
<dbReference type="InterPro" id="IPR038765">
    <property type="entry name" value="Papain-like_cys_pep_sf"/>
</dbReference>
<evidence type="ECO:0000259" key="1">
    <source>
        <dbReference type="SMART" id="SM00460"/>
    </source>
</evidence>
<accession>A0A842HEX5</accession>
<dbReference type="RefSeq" id="WP_185675773.1">
    <property type="nucleotide sequence ID" value="NZ_JACHVB010000034.1"/>
</dbReference>
<dbReference type="InterPro" id="IPR002931">
    <property type="entry name" value="Transglutaminase-like"/>
</dbReference>
<sequence>MIQVEIAHTTRYRYDRPVSFSAHQLFLYPRENQVVRAQDFSLETYPASTTRWVRDCFENVVLRTDFGISISERLEFTALIQVRLRVENPFDFILDPHAMAYPMRYHPHEEKALGAYLSEGVSPGANRVLDWFYHAVKNPLRSDNIVSFLSEINAAIFNDITYQRRDEMGIQTPDETLEKRSGSCRDMAVLMIALCRQLGLAARFVSGYLYDPPAQGGEHSFNRAHGSMHAWVEVYLPGAGWKGFDPTNGILTNHFFIPTAVSSDPAWVNPVQGRYYHDEPVSSHMEVELNIRELP</sequence>
<dbReference type="Pfam" id="PF01841">
    <property type="entry name" value="Transglut_core"/>
    <property type="match status" value="1"/>
</dbReference>
<evidence type="ECO:0000313" key="3">
    <source>
        <dbReference type="Proteomes" id="UP000546464"/>
    </source>
</evidence>
<dbReference type="PANTHER" id="PTHR33490">
    <property type="entry name" value="BLR5614 PROTEIN-RELATED"/>
    <property type="match status" value="1"/>
</dbReference>
<protein>
    <submittedName>
        <fullName evidence="2">Transglutaminase family protein</fullName>
    </submittedName>
</protein>
<keyword evidence="3" id="KW-1185">Reference proteome</keyword>
<dbReference type="AlphaFoldDB" id="A0A842HEX5"/>
<dbReference type="InterPro" id="IPR013589">
    <property type="entry name" value="Bac_transglu_N"/>
</dbReference>
<dbReference type="Proteomes" id="UP000546464">
    <property type="component" value="Unassembled WGS sequence"/>
</dbReference>